<dbReference type="InterPro" id="IPR050515">
    <property type="entry name" value="Beta-lactam/transpept"/>
</dbReference>
<evidence type="ECO:0000313" key="4">
    <source>
        <dbReference type="Proteomes" id="UP000434409"/>
    </source>
</evidence>
<dbReference type="RefSeq" id="WP_154478761.1">
    <property type="nucleotide sequence ID" value="NZ_VULY01000018.1"/>
</dbReference>
<dbReference type="Gene3D" id="3.90.1310.10">
    <property type="entry name" value="Penicillin-binding protein 2a (Domain 2)"/>
    <property type="match status" value="1"/>
</dbReference>
<dbReference type="AlphaFoldDB" id="A0A6N7UZJ5"/>
<accession>A0A6N7UZJ5</accession>
<reference evidence="3 4" key="1">
    <citation type="submission" date="2019-08" db="EMBL/GenBank/DDBJ databases">
        <title>In-depth cultivation of the pig gut microbiome towards novel bacterial diversity and tailored functional studies.</title>
        <authorList>
            <person name="Wylensek D."/>
            <person name="Hitch T.C.A."/>
            <person name="Clavel T."/>
        </authorList>
    </citation>
    <scope>NUCLEOTIDE SEQUENCE [LARGE SCALE GENOMIC DNA]</scope>
    <source>
        <strain evidence="3 4">68-1-5</strain>
    </source>
</reference>
<sequence length="443" mass="48694">MGYIIYFQAVKSKDLIKSPYNARQDANSKRITRGQIQDRNGNVLAETVTGADGKEVRQYPYGNLFAHVVGYSQQGKTGLESAENYNLLTSNEFFLTKLQNEFQNKKNPGDNIVTTLDARLQEAAWDALGPYRGAVVAIEPSTGKIVAMVSKPDYDPNQIEENWEYLNADPESALLNRATQGNYVPGSTFKVVTALEYMREHPDYESYSYTCPGYIEYEGTLIHCYNHQAHGVVDLQDSLAYSCNASFSNIGLMLDVSRFQKTAKELLFDSKLPGPLPGSRSSFTLTGQSGSADKMMTAMGQGQTQVSPYHMALITASIANGGVLMKPYLVDKITNHSGKVIEKQMPKEYRTLMTPEEAAKLKEYMTAVASYGTASVFAGAGYTAAGKTGTAEYSNDQEKTHSWFIGMCDVDQPQLAISVIIEASDGSISGTQVAKQVFDAYYQ</sequence>
<evidence type="ECO:0000259" key="1">
    <source>
        <dbReference type="Pfam" id="PF00905"/>
    </source>
</evidence>
<dbReference type="InterPro" id="IPR001460">
    <property type="entry name" value="PCN-bd_Tpept"/>
</dbReference>
<dbReference type="Pfam" id="PF21922">
    <property type="entry name" value="PBP_dimer_2"/>
    <property type="match status" value="1"/>
</dbReference>
<dbReference type="Proteomes" id="UP000434409">
    <property type="component" value="Unassembled WGS sequence"/>
</dbReference>
<feature type="domain" description="Penicillin-binding protein transpeptidase" evidence="1">
    <location>
        <begin position="133"/>
        <end position="439"/>
    </location>
</feature>
<dbReference type="GO" id="GO:0071555">
    <property type="term" value="P:cell wall organization"/>
    <property type="evidence" value="ECO:0007669"/>
    <property type="project" value="TreeGrafter"/>
</dbReference>
<gene>
    <name evidence="3" type="ORF">FYJ34_01605</name>
</gene>
<evidence type="ECO:0000313" key="3">
    <source>
        <dbReference type="EMBL" id="MSR93006.1"/>
    </source>
</evidence>
<dbReference type="InterPro" id="IPR054120">
    <property type="entry name" value="PBPA_dimer"/>
</dbReference>
<dbReference type="GO" id="GO:0071972">
    <property type="term" value="F:peptidoglycan L,D-transpeptidase activity"/>
    <property type="evidence" value="ECO:0007669"/>
    <property type="project" value="TreeGrafter"/>
</dbReference>
<dbReference type="PANTHER" id="PTHR30627:SF24">
    <property type="entry name" value="PENICILLIN-BINDING PROTEIN 4B"/>
    <property type="match status" value="1"/>
</dbReference>
<feature type="domain" description="Penicillin binding protein A dimerisation" evidence="2">
    <location>
        <begin position="33"/>
        <end position="112"/>
    </location>
</feature>
<proteinExistence type="predicted"/>
<dbReference type="EMBL" id="VULY01000018">
    <property type="protein sequence ID" value="MSR93006.1"/>
    <property type="molecule type" value="Genomic_DNA"/>
</dbReference>
<dbReference type="PANTHER" id="PTHR30627">
    <property type="entry name" value="PEPTIDOGLYCAN D,D-TRANSPEPTIDASE"/>
    <property type="match status" value="1"/>
</dbReference>
<name>A0A6N7UZJ5_9FIRM</name>
<keyword evidence="4" id="KW-1185">Reference proteome</keyword>
<dbReference type="SUPFAM" id="SSF56601">
    <property type="entry name" value="beta-lactamase/transpeptidase-like"/>
    <property type="match status" value="1"/>
</dbReference>
<dbReference type="Pfam" id="PF00905">
    <property type="entry name" value="Transpeptidase"/>
    <property type="match status" value="1"/>
</dbReference>
<dbReference type="Gene3D" id="3.40.710.10">
    <property type="entry name" value="DD-peptidase/beta-lactamase superfamily"/>
    <property type="match status" value="1"/>
</dbReference>
<dbReference type="GO" id="GO:0008658">
    <property type="term" value="F:penicillin binding"/>
    <property type="evidence" value="ECO:0007669"/>
    <property type="project" value="InterPro"/>
</dbReference>
<dbReference type="GO" id="GO:0005886">
    <property type="term" value="C:plasma membrane"/>
    <property type="evidence" value="ECO:0007669"/>
    <property type="project" value="TreeGrafter"/>
</dbReference>
<evidence type="ECO:0000259" key="2">
    <source>
        <dbReference type="Pfam" id="PF21922"/>
    </source>
</evidence>
<comment type="caution">
    <text evidence="3">The sequence shown here is derived from an EMBL/GenBank/DDBJ whole genome shotgun (WGS) entry which is preliminary data.</text>
</comment>
<dbReference type="InterPro" id="IPR012338">
    <property type="entry name" value="Beta-lactam/transpept-like"/>
</dbReference>
<protein>
    <submittedName>
        <fullName evidence="3">Penicillin-binding protein 2</fullName>
    </submittedName>
</protein>
<organism evidence="3 4">
    <name type="scientific">Suipraeoptans intestinalis</name>
    <dbReference type="NCBI Taxonomy" id="2606628"/>
    <lineage>
        <taxon>Bacteria</taxon>
        <taxon>Bacillati</taxon>
        <taxon>Bacillota</taxon>
        <taxon>Clostridia</taxon>
        <taxon>Lachnospirales</taxon>
        <taxon>Lachnospiraceae</taxon>
        <taxon>Suipraeoptans</taxon>
    </lineage>
</organism>